<evidence type="ECO:0000313" key="3">
    <source>
        <dbReference type="Proteomes" id="UP001190640"/>
    </source>
</evidence>
<dbReference type="Gene3D" id="1.10.10.60">
    <property type="entry name" value="Homeodomain-like"/>
    <property type="match status" value="1"/>
</dbReference>
<dbReference type="GeneID" id="129337852"/>
<evidence type="ECO:0000313" key="5">
    <source>
        <dbReference type="RefSeq" id="XP_054847819.1"/>
    </source>
</evidence>
<feature type="compositionally biased region" description="Basic and acidic residues" evidence="1">
    <location>
        <begin position="339"/>
        <end position="349"/>
    </location>
</feature>
<feature type="region of interest" description="Disordered" evidence="1">
    <location>
        <begin position="331"/>
        <end position="370"/>
    </location>
</feature>
<evidence type="ECO:0000259" key="2">
    <source>
        <dbReference type="SMART" id="SM00717"/>
    </source>
</evidence>
<feature type="compositionally biased region" description="Basic and acidic residues" evidence="1">
    <location>
        <begin position="420"/>
        <end position="434"/>
    </location>
</feature>
<feature type="compositionally biased region" description="Low complexity" evidence="1">
    <location>
        <begin position="209"/>
        <end position="227"/>
    </location>
</feature>
<dbReference type="KEGG" id="emc:129337852"/>
<protein>
    <submittedName>
        <fullName evidence="4">Uncharacterized protein LOC129329036</fullName>
    </submittedName>
    <submittedName>
        <fullName evidence="5">Uncharacterized protein LOC129337852</fullName>
    </submittedName>
</protein>
<evidence type="ECO:0000313" key="4">
    <source>
        <dbReference type="RefSeq" id="XP_054834445.1"/>
    </source>
</evidence>
<organism evidence="3 5">
    <name type="scientific">Eublepharis macularius</name>
    <name type="common">Leopard gecko</name>
    <name type="synonym">Cyrtodactylus macularius</name>
    <dbReference type="NCBI Taxonomy" id="481883"/>
    <lineage>
        <taxon>Eukaryota</taxon>
        <taxon>Metazoa</taxon>
        <taxon>Chordata</taxon>
        <taxon>Craniata</taxon>
        <taxon>Vertebrata</taxon>
        <taxon>Euteleostomi</taxon>
        <taxon>Lepidosauria</taxon>
        <taxon>Squamata</taxon>
        <taxon>Bifurcata</taxon>
        <taxon>Gekkota</taxon>
        <taxon>Eublepharidae</taxon>
        <taxon>Eublepharinae</taxon>
        <taxon>Eublepharis</taxon>
    </lineage>
</organism>
<evidence type="ECO:0000256" key="1">
    <source>
        <dbReference type="SAM" id="MobiDB-lite"/>
    </source>
</evidence>
<feature type="region of interest" description="Disordered" evidence="1">
    <location>
        <begin position="420"/>
        <end position="448"/>
    </location>
</feature>
<dbReference type="Pfam" id="PF13837">
    <property type="entry name" value="Myb_DNA-bind_4"/>
    <property type="match status" value="1"/>
</dbReference>
<name>A0AA97LA43_EUBMA</name>
<dbReference type="AlphaFoldDB" id="A0AA97LA43"/>
<dbReference type="KEGG" id="emc:129329036"/>
<dbReference type="SMART" id="SM00717">
    <property type="entry name" value="SANT"/>
    <property type="match status" value="1"/>
</dbReference>
<dbReference type="RefSeq" id="XP_054834445.1">
    <property type="nucleotide sequence ID" value="XM_054978470.1"/>
</dbReference>
<sequence>MSQSQVHKLLRNYHKPLLDLSTKINFDLRTFHVFGGHLDDWLKALRGRTDEMGDQSLLRELFGICVAQFTWCKMISRCRGNVWEVEEVSLLLRVVRRSGHASRLMASTQSSNRGIYRFLSRVLRSRGFHRTANQCRSKFQKLKSDFMSSMEALQCIPRSSRRVRVHNAMMLIWKAAGRPRCQERPHDEIICERAVKIEETSSEDDENSETVAVESSSAAESDAQAYAPLGVTTEDPAKINTAAFPQASERERTDDSGSHRLETEETVIVISSGNSHEEATDDMTAPETIMPGDVSPQPSTSASLATHSGAAVRKYAMSAEHKLRIIVETTSSDAEDEDRNAVEEGRTEDAEGTPVLSFSPGDTSAGGLRDMMQNKDQSADIGEIYRNMRGIQSLCLSIMGRYHERICRLERNNRSLHKELSSLKKKVSALERGHRSSGSEQSGDDKKN</sequence>
<dbReference type="InterPro" id="IPR044822">
    <property type="entry name" value="Myb_DNA-bind_4"/>
</dbReference>
<dbReference type="Proteomes" id="UP001190640">
    <property type="component" value="Chromosome 1"/>
</dbReference>
<accession>A0AA97LA43</accession>
<gene>
    <name evidence="5" type="primary">LOC129337852</name>
    <name evidence="4" type="synonym">LOC129329036</name>
</gene>
<keyword evidence="3" id="KW-1185">Reference proteome</keyword>
<feature type="compositionally biased region" description="Basic and acidic residues" evidence="1">
    <location>
        <begin position="248"/>
        <end position="261"/>
    </location>
</feature>
<feature type="domain" description="Myb-like" evidence="2">
    <location>
        <begin position="79"/>
        <end position="145"/>
    </location>
</feature>
<dbReference type="InterPro" id="IPR001005">
    <property type="entry name" value="SANT/Myb"/>
</dbReference>
<proteinExistence type="predicted"/>
<feature type="region of interest" description="Disordered" evidence="1">
    <location>
        <begin position="197"/>
        <end position="261"/>
    </location>
</feature>
<dbReference type="RefSeq" id="XP_054847819.1">
    <property type="nucleotide sequence ID" value="XM_054991844.1"/>
</dbReference>
<reference evidence="4 5" key="1">
    <citation type="submission" date="2025-04" db="UniProtKB">
        <authorList>
            <consortium name="RefSeq"/>
        </authorList>
    </citation>
    <scope>IDENTIFICATION</scope>
    <source>
        <tissue evidence="4 5">Blood</tissue>
    </source>
</reference>